<evidence type="ECO:0000256" key="1">
    <source>
        <dbReference type="SAM" id="Phobius"/>
    </source>
</evidence>
<feature type="transmembrane region" description="Helical" evidence="1">
    <location>
        <begin position="79"/>
        <end position="100"/>
    </location>
</feature>
<dbReference type="Proteomes" id="UP001595867">
    <property type="component" value="Unassembled WGS sequence"/>
</dbReference>
<comment type="caution">
    <text evidence="2">The sequence shown here is derived from an EMBL/GenBank/DDBJ whole genome shotgun (WGS) entry which is preliminary data.</text>
</comment>
<keyword evidence="3" id="KW-1185">Reference proteome</keyword>
<proteinExistence type="predicted"/>
<gene>
    <name evidence="2" type="ORF">ACFO0C_43660</name>
</gene>
<reference evidence="3" key="1">
    <citation type="journal article" date="2019" name="Int. J. Syst. Evol. Microbiol.">
        <title>The Global Catalogue of Microorganisms (GCM) 10K type strain sequencing project: providing services to taxonomists for standard genome sequencing and annotation.</title>
        <authorList>
            <consortium name="The Broad Institute Genomics Platform"/>
            <consortium name="The Broad Institute Genome Sequencing Center for Infectious Disease"/>
            <person name="Wu L."/>
            <person name="Ma J."/>
        </authorList>
    </citation>
    <scope>NUCLEOTIDE SEQUENCE [LARGE SCALE GENOMIC DNA]</scope>
    <source>
        <strain evidence="3">TBRC 5832</strain>
    </source>
</reference>
<dbReference type="EMBL" id="JBHSBL010000029">
    <property type="protein sequence ID" value="MFC4071874.1"/>
    <property type="molecule type" value="Genomic_DNA"/>
</dbReference>
<dbReference type="RefSeq" id="WP_378072749.1">
    <property type="nucleotide sequence ID" value="NZ_JBHSBL010000029.1"/>
</dbReference>
<evidence type="ECO:0000313" key="3">
    <source>
        <dbReference type="Proteomes" id="UP001595867"/>
    </source>
</evidence>
<name>A0ABV8JA27_9ACTN</name>
<feature type="transmembrane region" description="Helical" evidence="1">
    <location>
        <begin position="12"/>
        <end position="29"/>
    </location>
</feature>
<keyword evidence="1" id="KW-0812">Transmembrane</keyword>
<keyword evidence="1" id="KW-0472">Membrane</keyword>
<evidence type="ECO:0000313" key="2">
    <source>
        <dbReference type="EMBL" id="MFC4071874.1"/>
    </source>
</evidence>
<keyword evidence="1" id="KW-1133">Transmembrane helix</keyword>
<accession>A0ABV8JA27</accession>
<sequence>MTDALRGTWNVLPIVLLSLGAAVFAVGWVPRWTGLVGGLPTVGGFLLLVTAESVAAPAWVRDISPFAHLAPVPLAEAGLADSAVMLALATLLTGLGIAAYRRRDLLS</sequence>
<organism evidence="2 3">
    <name type="scientific">Actinoplanes subglobosus</name>
    <dbReference type="NCBI Taxonomy" id="1547892"/>
    <lineage>
        <taxon>Bacteria</taxon>
        <taxon>Bacillati</taxon>
        <taxon>Actinomycetota</taxon>
        <taxon>Actinomycetes</taxon>
        <taxon>Micromonosporales</taxon>
        <taxon>Micromonosporaceae</taxon>
        <taxon>Actinoplanes</taxon>
    </lineage>
</organism>
<protein>
    <submittedName>
        <fullName evidence="2">Uncharacterized protein</fullName>
    </submittedName>
</protein>